<evidence type="ECO:0000256" key="7">
    <source>
        <dbReference type="ARBA" id="ARBA00042918"/>
    </source>
</evidence>
<accession>A0A8C4QWQ0</accession>
<dbReference type="InterPro" id="IPR038716">
    <property type="entry name" value="P1/P2_N_sf"/>
</dbReference>
<organism evidence="8 9">
    <name type="scientific">Eptatretus burgeri</name>
    <name type="common">Inshore hagfish</name>
    <dbReference type="NCBI Taxonomy" id="7764"/>
    <lineage>
        <taxon>Eukaryota</taxon>
        <taxon>Metazoa</taxon>
        <taxon>Chordata</taxon>
        <taxon>Craniata</taxon>
        <taxon>Vertebrata</taxon>
        <taxon>Cyclostomata</taxon>
        <taxon>Myxini</taxon>
        <taxon>Myxiniformes</taxon>
        <taxon>Myxinidae</taxon>
        <taxon>Eptatretinae</taxon>
        <taxon>Eptatretus</taxon>
    </lineage>
</organism>
<dbReference type="GO" id="GO:0002181">
    <property type="term" value="P:cytoplasmic translation"/>
    <property type="evidence" value="ECO:0007669"/>
    <property type="project" value="TreeGrafter"/>
</dbReference>
<dbReference type="Gene3D" id="1.10.10.1410">
    <property type="match status" value="1"/>
</dbReference>
<dbReference type="PANTHER" id="PTHR45696">
    <property type="entry name" value="60S ACIDIC RIBOSOMAL PROTEIN P1"/>
    <property type="match status" value="1"/>
</dbReference>
<comment type="subunit">
    <text evidence="5">Heterodimer with RPLP2 at the lateral ribosomal stalk of the large ribosomal subunit.</text>
</comment>
<evidence type="ECO:0000313" key="9">
    <source>
        <dbReference type="Proteomes" id="UP000694388"/>
    </source>
</evidence>
<evidence type="ECO:0000313" key="8">
    <source>
        <dbReference type="Ensembl" id="ENSEBUP00000020421.1"/>
    </source>
</evidence>
<evidence type="ECO:0000256" key="6">
    <source>
        <dbReference type="ARBA" id="ARBA00041116"/>
    </source>
</evidence>
<dbReference type="Ensembl" id="ENSEBUT00000020997.1">
    <property type="protein sequence ID" value="ENSEBUP00000020421.1"/>
    <property type="gene ID" value="ENSEBUG00000012654.1"/>
</dbReference>
<sequence>MCSTAELACIYSALILYDDDVSITEDKLVALIKAAGVQVEPFWPSLYAKVRLTRHSRWVFPKREFLHPSRPPHLQ</sequence>
<reference evidence="8" key="1">
    <citation type="submission" date="2025-05" db="UniProtKB">
        <authorList>
            <consortium name="Ensembl"/>
        </authorList>
    </citation>
    <scope>IDENTIFICATION</scope>
</reference>
<comment type="function">
    <text evidence="1">Plays an important role in the elongation step of protein synthesis.</text>
</comment>
<evidence type="ECO:0000256" key="4">
    <source>
        <dbReference type="ARBA" id="ARBA00023274"/>
    </source>
</evidence>
<keyword evidence="4" id="KW-0687">Ribonucleoprotein</keyword>
<evidence type="ECO:0000256" key="1">
    <source>
        <dbReference type="ARBA" id="ARBA00003362"/>
    </source>
</evidence>
<keyword evidence="9" id="KW-1185">Reference proteome</keyword>
<dbReference type="GO" id="GO:0043021">
    <property type="term" value="F:ribonucleoprotein complex binding"/>
    <property type="evidence" value="ECO:0007669"/>
    <property type="project" value="TreeGrafter"/>
</dbReference>
<proteinExistence type="inferred from homology"/>
<protein>
    <recommendedName>
        <fullName evidence="6">Large ribosomal subunit protein P1</fullName>
    </recommendedName>
    <alternativeName>
        <fullName evidence="7">60S acidic ribosomal protein P1</fullName>
    </alternativeName>
</protein>
<evidence type="ECO:0000256" key="5">
    <source>
        <dbReference type="ARBA" id="ARBA00038554"/>
    </source>
</evidence>
<evidence type="ECO:0000256" key="2">
    <source>
        <dbReference type="ARBA" id="ARBA00005436"/>
    </source>
</evidence>
<dbReference type="GO" id="GO:0003735">
    <property type="term" value="F:structural constituent of ribosome"/>
    <property type="evidence" value="ECO:0007669"/>
    <property type="project" value="TreeGrafter"/>
</dbReference>
<dbReference type="FunFam" id="1.10.10.1410:FF:000001">
    <property type="entry name" value="60S acidic ribosomal protein P1"/>
    <property type="match status" value="1"/>
</dbReference>
<dbReference type="GeneTree" id="ENSGT00940000169644"/>
<dbReference type="Proteomes" id="UP000694388">
    <property type="component" value="Unplaced"/>
</dbReference>
<dbReference type="PANTHER" id="PTHR45696:SF10">
    <property type="entry name" value="LARGE RIBOSOMAL SUBUNIT PROTEIN P1"/>
    <property type="match status" value="1"/>
</dbReference>
<dbReference type="AlphaFoldDB" id="A0A8C4QWQ0"/>
<dbReference type="CDD" id="cd05831">
    <property type="entry name" value="Ribosomal_P1"/>
    <property type="match status" value="1"/>
</dbReference>
<comment type="similarity">
    <text evidence="2">Belongs to the eukaryotic ribosomal protein P1/P2 family.</text>
</comment>
<dbReference type="GO" id="GO:0022625">
    <property type="term" value="C:cytosolic large ribosomal subunit"/>
    <property type="evidence" value="ECO:0007669"/>
    <property type="project" value="TreeGrafter"/>
</dbReference>
<dbReference type="Ensembl" id="ENSEBUT00000022208.1">
    <property type="protein sequence ID" value="ENSEBUP00000021632.1"/>
    <property type="gene ID" value="ENSEBUG00000013357.1"/>
</dbReference>
<name>A0A8C4QWQ0_EPTBU</name>
<evidence type="ECO:0000256" key="3">
    <source>
        <dbReference type="ARBA" id="ARBA00022980"/>
    </source>
</evidence>
<dbReference type="GO" id="GO:0030295">
    <property type="term" value="F:protein kinase activator activity"/>
    <property type="evidence" value="ECO:0007669"/>
    <property type="project" value="TreeGrafter"/>
</dbReference>
<keyword evidence="3" id="KW-0689">Ribosomal protein</keyword>